<sequence>AHHQRLPNLPSLQQKQLVLLPNRISAAGVAVEASGCCVKGQEAATKAAVQLKQICQKLVKSNRKVEVDLEVANLDVQRRIASSMLVAAHSRVEDKTGRLSPEEENILAMWDERHKVAQEALISMQEQLQVLKDTTDPLDFTYRATGAASALKGAAPLLRDLLNGLSEFLSSPAFLGAKQHRKKEARMEDVVSGVEQIMDLPTAMKSIVEAAAVA</sequence>
<evidence type="ECO:0000313" key="2">
    <source>
        <dbReference type="Proteomes" id="UP000030763"/>
    </source>
</evidence>
<reference evidence="1" key="1">
    <citation type="submission" date="2013-10" db="EMBL/GenBank/DDBJ databases">
        <title>Genomic analysis of the causative agents of coccidiosis in chickens.</title>
        <authorList>
            <person name="Reid A.J."/>
            <person name="Blake D."/>
            <person name="Billington K."/>
            <person name="Browne H."/>
            <person name="Dunn M."/>
            <person name="Hung S."/>
            <person name="Kawahara F."/>
            <person name="Miranda-Saavedra D."/>
            <person name="Mourier T."/>
            <person name="Nagra H."/>
            <person name="Otto T.D."/>
            <person name="Rawlings N."/>
            <person name="Sanchez A."/>
            <person name="Sanders M."/>
            <person name="Subramaniam C."/>
            <person name="Tay Y."/>
            <person name="Dear P."/>
            <person name="Doerig C."/>
            <person name="Gruber A."/>
            <person name="Parkinson J."/>
            <person name="Shirley M."/>
            <person name="Wan K.L."/>
            <person name="Berriman M."/>
            <person name="Tomley F."/>
            <person name="Pain A."/>
        </authorList>
    </citation>
    <scope>NUCLEOTIDE SEQUENCE [LARGE SCALE GENOMIC DNA]</scope>
    <source>
        <strain evidence="1">Weybridge</strain>
    </source>
</reference>
<organism evidence="1 2">
    <name type="scientific">Eimeria maxima</name>
    <name type="common">Coccidian parasite</name>
    <dbReference type="NCBI Taxonomy" id="5804"/>
    <lineage>
        <taxon>Eukaryota</taxon>
        <taxon>Sar</taxon>
        <taxon>Alveolata</taxon>
        <taxon>Apicomplexa</taxon>
        <taxon>Conoidasida</taxon>
        <taxon>Coccidia</taxon>
        <taxon>Eucoccidiorida</taxon>
        <taxon>Eimeriorina</taxon>
        <taxon>Eimeriidae</taxon>
        <taxon>Eimeria</taxon>
    </lineage>
</organism>
<reference evidence="1" key="2">
    <citation type="submission" date="2013-10" db="EMBL/GenBank/DDBJ databases">
        <authorList>
            <person name="Aslett M."/>
        </authorList>
    </citation>
    <scope>NUCLEOTIDE SEQUENCE [LARGE SCALE GENOMIC DNA]</scope>
    <source>
        <strain evidence="1">Weybridge</strain>
    </source>
</reference>
<dbReference type="EMBL" id="HG721937">
    <property type="protein sequence ID" value="CDJ60829.1"/>
    <property type="molecule type" value="Genomic_DNA"/>
</dbReference>
<proteinExistence type="predicted"/>
<name>U6MED8_EIMMA</name>
<feature type="non-terminal residue" evidence="1">
    <location>
        <position position="1"/>
    </location>
</feature>
<gene>
    <name evidence="1" type="ORF">EMWEY_00035230</name>
</gene>
<accession>U6MED8</accession>
<protein>
    <submittedName>
        <fullName evidence="1">Uncharacterized protein</fullName>
    </submittedName>
</protein>
<dbReference type="AlphaFoldDB" id="U6MED8"/>
<evidence type="ECO:0000313" key="1">
    <source>
        <dbReference type="EMBL" id="CDJ60829.1"/>
    </source>
</evidence>
<dbReference type="VEuPathDB" id="ToxoDB:EMWEY_00035230"/>
<dbReference type="GeneID" id="25337509"/>
<dbReference type="Proteomes" id="UP000030763">
    <property type="component" value="Unassembled WGS sequence"/>
</dbReference>
<dbReference type="RefSeq" id="XP_013337479.1">
    <property type="nucleotide sequence ID" value="XM_013482025.1"/>
</dbReference>
<keyword evidence="2" id="KW-1185">Reference proteome</keyword>